<feature type="compositionally biased region" description="Acidic residues" evidence="1">
    <location>
        <begin position="211"/>
        <end position="234"/>
    </location>
</feature>
<feature type="region of interest" description="Disordered" evidence="1">
    <location>
        <begin position="204"/>
        <end position="243"/>
    </location>
</feature>
<evidence type="ECO:0000256" key="1">
    <source>
        <dbReference type="SAM" id="MobiDB-lite"/>
    </source>
</evidence>
<dbReference type="PANTHER" id="PTHR35166">
    <property type="entry name" value="OS05G0193700 PROTEIN-RELATED"/>
    <property type="match status" value="1"/>
</dbReference>
<feature type="region of interest" description="Disordered" evidence="1">
    <location>
        <begin position="1"/>
        <end position="58"/>
    </location>
</feature>
<organism evidence="2 3">
    <name type="scientific">Paspalum notatum var. saurae</name>
    <dbReference type="NCBI Taxonomy" id="547442"/>
    <lineage>
        <taxon>Eukaryota</taxon>
        <taxon>Viridiplantae</taxon>
        <taxon>Streptophyta</taxon>
        <taxon>Embryophyta</taxon>
        <taxon>Tracheophyta</taxon>
        <taxon>Spermatophyta</taxon>
        <taxon>Magnoliopsida</taxon>
        <taxon>Liliopsida</taxon>
        <taxon>Poales</taxon>
        <taxon>Poaceae</taxon>
        <taxon>PACMAD clade</taxon>
        <taxon>Panicoideae</taxon>
        <taxon>Andropogonodae</taxon>
        <taxon>Paspaleae</taxon>
        <taxon>Paspalinae</taxon>
        <taxon>Paspalum</taxon>
    </lineage>
</organism>
<protein>
    <submittedName>
        <fullName evidence="2">Uncharacterized protein</fullName>
    </submittedName>
</protein>
<keyword evidence="3" id="KW-1185">Reference proteome</keyword>
<dbReference type="EMBL" id="CP144750">
    <property type="protein sequence ID" value="WVZ79238.1"/>
    <property type="molecule type" value="Genomic_DNA"/>
</dbReference>
<name>A0AAQ3TTJ2_PASNO</name>
<feature type="compositionally biased region" description="Basic residues" evidence="1">
    <location>
        <begin position="8"/>
        <end position="18"/>
    </location>
</feature>
<sequence>MAGGFGSRRARIGRKKMRQGQGHKCSFRKSSKGEEVAAATVESKSDEAADPGCENPADAVSVAAAATGDAEPGAPVTEAPKRLPDWEVEFILSPERVRGDYYDPDTSGMSEHDAEIQRRGIRAFNALKRSVAEFQAKVRAVYEAKGYVEVDDDFFEHREKMRQEIREQLAVLFDGIDWPNVDDERMDEMRQGIREQLADLFDGIDWTNVEFSDDSEEDDSEEEEEEGSDEDDEAKDSPKSKSK</sequence>
<evidence type="ECO:0000313" key="2">
    <source>
        <dbReference type="EMBL" id="WVZ79238.1"/>
    </source>
</evidence>
<accession>A0AAQ3TTJ2</accession>
<reference evidence="2 3" key="1">
    <citation type="submission" date="2024-02" db="EMBL/GenBank/DDBJ databases">
        <title>High-quality chromosome-scale genome assembly of Pensacola bahiagrass (Paspalum notatum Flugge var. saurae).</title>
        <authorList>
            <person name="Vega J.M."/>
            <person name="Podio M."/>
            <person name="Orjuela J."/>
            <person name="Siena L.A."/>
            <person name="Pessino S.C."/>
            <person name="Combes M.C."/>
            <person name="Mariac C."/>
            <person name="Albertini E."/>
            <person name="Pupilli F."/>
            <person name="Ortiz J.P.A."/>
            <person name="Leblanc O."/>
        </authorList>
    </citation>
    <scope>NUCLEOTIDE SEQUENCE [LARGE SCALE GENOMIC DNA]</scope>
    <source>
        <strain evidence="2">R1</strain>
        <tissue evidence="2">Leaf</tissue>
    </source>
</reference>
<evidence type="ECO:0000313" key="3">
    <source>
        <dbReference type="Proteomes" id="UP001341281"/>
    </source>
</evidence>
<gene>
    <name evidence="2" type="ORF">U9M48_026842</name>
</gene>
<proteinExistence type="predicted"/>
<dbReference type="AlphaFoldDB" id="A0AAQ3TTJ2"/>
<dbReference type="PANTHER" id="PTHR35166:SF16">
    <property type="entry name" value="CATHEPSIN PROPEPTIDE INHIBITOR DOMAIN-CONTAINING PROTEIN"/>
    <property type="match status" value="1"/>
</dbReference>
<dbReference type="Proteomes" id="UP001341281">
    <property type="component" value="Chromosome 06"/>
</dbReference>